<dbReference type="NCBIfam" id="TIGR00026">
    <property type="entry name" value="hi_GC_TIGR00026"/>
    <property type="match status" value="1"/>
</dbReference>
<dbReference type="Gene3D" id="2.30.110.10">
    <property type="entry name" value="Electron Transport, Fmn-binding Protein, Chain A"/>
    <property type="match status" value="1"/>
</dbReference>
<dbReference type="EMBL" id="JBFNQN010000015">
    <property type="protein sequence ID" value="MEW9267037.1"/>
    <property type="molecule type" value="Genomic_DNA"/>
</dbReference>
<accession>A0ABV3PBN0</accession>
<reference evidence="3 4" key="1">
    <citation type="submission" date="2024-07" db="EMBL/GenBank/DDBJ databases">
        <authorList>
            <person name="Thanompreechachai J."/>
            <person name="Duangmal K."/>
        </authorList>
    </citation>
    <scope>NUCLEOTIDE SEQUENCE [LARGE SCALE GENOMIC DNA]</scope>
    <source>
        <strain evidence="3 4">KCTC 19886</strain>
    </source>
</reference>
<comment type="caution">
    <text evidence="3">The sequence shown here is derived from an EMBL/GenBank/DDBJ whole genome shotgun (WGS) entry which is preliminary data.</text>
</comment>
<evidence type="ECO:0000256" key="2">
    <source>
        <dbReference type="ARBA" id="ARBA00049106"/>
    </source>
</evidence>
<organism evidence="3 4">
    <name type="scientific">Kineococcus endophyticus</name>
    <dbReference type="NCBI Taxonomy" id="1181883"/>
    <lineage>
        <taxon>Bacteria</taxon>
        <taxon>Bacillati</taxon>
        <taxon>Actinomycetota</taxon>
        <taxon>Actinomycetes</taxon>
        <taxon>Kineosporiales</taxon>
        <taxon>Kineosporiaceae</taxon>
        <taxon>Kineococcus</taxon>
    </lineage>
</organism>
<evidence type="ECO:0000256" key="1">
    <source>
        <dbReference type="ARBA" id="ARBA00008710"/>
    </source>
</evidence>
<dbReference type="RefSeq" id="WP_367640214.1">
    <property type="nucleotide sequence ID" value="NZ_JBFNQN010000015.1"/>
</dbReference>
<gene>
    <name evidence="3" type="ORF">AB1207_19985</name>
</gene>
<comment type="similarity">
    <text evidence="1">Belongs to the F420H(2)-dependent quinone reductase family.</text>
</comment>
<name>A0ABV3PBN0_9ACTN</name>
<keyword evidence="4" id="KW-1185">Reference proteome</keyword>
<dbReference type="PANTHER" id="PTHR39428:SF1">
    <property type="entry name" value="F420H(2)-DEPENDENT QUINONE REDUCTASE RV1261C"/>
    <property type="match status" value="1"/>
</dbReference>
<dbReference type="Pfam" id="PF04075">
    <property type="entry name" value="F420H2_quin_red"/>
    <property type="match status" value="1"/>
</dbReference>
<dbReference type="InterPro" id="IPR012349">
    <property type="entry name" value="Split_barrel_FMN-bd"/>
</dbReference>
<comment type="catalytic activity">
    <reaction evidence="2">
        <text>oxidized coenzyme F420-(gamma-L-Glu)(n) + a quinol + H(+) = reduced coenzyme F420-(gamma-L-Glu)(n) + a quinone</text>
        <dbReference type="Rhea" id="RHEA:39663"/>
        <dbReference type="Rhea" id="RHEA-COMP:12939"/>
        <dbReference type="Rhea" id="RHEA-COMP:14378"/>
        <dbReference type="ChEBI" id="CHEBI:15378"/>
        <dbReference type="ChEBI" id="CHEBI:24646"/>
        <dbReference type="ChEBI" id="CHEBI:132124"/>
        <dbReference type="ChEBI" id="CHEBI:133980"/>
        <dbReference type="ChEBI" id="CHEBI:139511"/>
    </reaction>
</comment>
<evidence type="ECO:0000313" key="3">
    <source>
        <dbReference type="EMBL" id="MEW9267037.1"/>
    </source>
</evidence>
<dbReference type="PANTHER" id="PTHR39428">
    <property type="entry name" value="F420H(2)-DEPENDENT QUINONE REDUCTASE RV1261C"/>
    <property type="match status" value="1"/>
</dbReference>
<dbReference type="Proteomes" id="UP001555826">
    <property type="component" value="Unassembled WGS sequence"/>
</dbReference>
<dbReference type="InterPro" id="IPR004378">
    <property type="entry name" value="F420H2_quin_Rdtase"/>
</dbReference>
<sequence length="138" mass="14784">MDFNQQVIEEFRANGGTVTTAGFGRSLLLVHHTGARSGTERVAPLFAIPTENGWLIAASAAGADQHPAWYHNLLAHPDTVVEHPDRGEVAVRAVDLQGEDRDAAWARFLAASPGFAGYEAKTSRRIPVLELQDQAGGA</sequence>
<evidence type="ECO:0000313" key="4">
    <source>
        <dbReference type="Proteomes" id="UP001555826"/>
    </source>
</evidence>
<proteinExistence type="inferred from homology"/>
<protein>
    <submittedName>
        <fullName evidence="3">Nitroreductase family deazaflavin-dependent oxidoreductase</fullName>
    </submittedName>
</protein>